<dbReference type="Pfam" id="PF00498">
    <property type="entry name" value="FHA"/>
    <property type="match status" value="1"/>
</dbReference>
<comment type="caution">
    <text evidence="2">The sequence shown here is derived from an EMBL/GenBank/DDBJ whole genome shotgun (WGS) entry which is preliminary data.</text>
</comment>
<dbReference type="Proteomes" id="UP000196803">
    <property type="component" value="Unassembled WGS sequence"/>
</dbReference>
<gene>
    <name evidence="2" type="ORF">SAMN05216240_0341</name>
</gene>
<evidence type="ECO:0000313" key="3">
    <source>
        <dbReference type="Proteomes" id="UP000196803"/>
    </source>
</evidence>
<dbReference type="CDD" id="cd00060">
    <property type="entry name" value="FHA"/>
    <property type="match status" value="1"/>
</dbReference>
<protein>
    <submittedName>
        <fullName evidence="2">FHA domain-containing protein</fullName>
    </submittedName>
</protein>
<dbReference type="PROSITE" id="PS50006">
    <property type="entry name" value="FHA_DOMAIN"/>
    <property type="match status" value="1"/>
</dbReference>
<reference evidence="2 3" key="1">
    <citation type="submission" date="2017-05" db="EMBL/GenBank/DDBJ databases">
        <authorList>
            <person name="Varghese N."/>
            <person name="Submissions S."/>
        </authorList>
    </citation>
    <scope>NUCLEOTIDE SEQUENCE [LARGE SCALE GENOMIC DNA]</scope>
    <source>
        <strain evidence="2 3">MACB1020</strain>
    </source>
</reference>
<dbReference type="SMART" id="SM00240">
    <property type="entry name" value="FHA"/>
    <property type="match status" value="1"/>
</dbReference>
<organism evidence="2 3">
    <name type="scientific">Caldicellulosiruptor bescii</name>
    <name type="common">Anaerocellum thermophilum</name>
    <dbReference type="NCBI Taxonomy" id="31899"/>
    <lineage>
        <taxon>Bacteria</taxon>
        <taxon>Bacillati</taxon>
        <taxon>Bacillota</taxon>
        <taxon>Bacillota incertae sedis</taxon>
        <taxon>Caldicellulosiruptorales</taxon>
        <taxon>Caldicellulosiruptoraceae</taxon>
        <taxon>Caldicellulosiruptor</taxon>
    </lineage>
</organism>
<feature type="domain" description="FHA" evidence="1">
    <location>
        <begin position="85"/>
        <end position="135"/>
    </location>
</feature>
<dbReference type="GeneID" id="31774048"/>
<evidence type="ECO:0000259" key="1">
    <source>
        <dbReference type="PROSITE" id="PS50006"/>
    </source>
</evidence>
<dbReference type="InterPro" id="IPR008984">
    <property type="entry name" value="SMAD_FHA_dom_sf"/>
</dbReference>
<dbReference type="RefSeq" id="WP_015908992.1">
    <property type="nucleotide sequence ID" value="NZ_FUZJ01000001.1"/>
</dbReference>
<sequence length="161" mass="18478">MERYKICPNCNWQNPPDEIICVKCMADIINVPVTENNAVREAKKAEGIERKESFKKESFDDRTMVEVSKIILRGKDFVLEVFSGDVVGRHEKGKEYLGEYKTVSRRHAKFFKQAGIWYVEDLNSTNGVYINGMKIKGKDVIKKGDRISLSLSLELTVDELQ</sequence>
<dbReference type="InterPro" id="IPR000253">
    <property type="entry name" value="FHA_dom"/>
</dbReference>
<dbReference type="EMBL" id="FXXC01000001">
    <property type="protein sequence ID" value="SMR91267.1"/>
    <property type="molecule type" value="Genomic_DNA"/>
</dbReference>
<name>A0ABY1S5G2_CALBS</name>
<keyword evidence="3" id="KW-1185">Reference proteome</keyword>
<proteinExistence type="predicted"/>
<dbReference type="SUPFAM" id="SSF49879">
    <property type="entry name" value="SMAD/FHA domain"/>
    <property type="match status" value="1"/>
</dbReference>
<dbReference type="Gene3D" id="2.60.200.20">
    <property type="match status" value="1"/>
</dbReference>
<accession>A0ABY1S5G2</accession>
<evidence type="ECO:0000313" key="2">
    <source>
        <dbReference type="EMBL" id="SMR91267.1"/>
    </source>
</evidence>